<evidence type="ECO:0000259" key="1">
    <source>
        <dbReference type="Pfam" id="PF23343"/>
    </source>
</evidence>
<name>A0A4P8PRQ5_9VIRU</name>
<dbReference type="EMBL" id="MK249128">
    <property type="protein sequence ID" value="QCQ84575.1"/>
    <property type="molecule type" value="Genomic_DNA"/>
</dbReference>
<reference evidence="2" key="1">
    <citation type="submission" date="2018-12" db="EMBL/GenBank/DDBJ databases">
        <title>Singled stranded DNA viruses identified in blackflies (Austrosimulium ungulatum) sampled in New Zealand.</title>
        <authorList>
            <person name="Kraberger S."/>
            <person name="Fontenele R.S."/>
            <person name="Schmidlin K."/>
            <person name="Walters M."/>
            <person name="Varsani A."/>
        </authorList>
    </citation>
    <scope>NUCLEOTIDE SEQUENCE [LARGE SCALE GENOMIC DNA]</scope>
    <source>
        <strain evidence="2">011</strain>
    </source>
</reference>
<sequence>MTAFRGRDGGITFNTYASATGIPMQLPCGKCQGCRLEHSRIWAVRCVHESKMHAENSFLTLTYSPDKLPENGTLIKRDLQLFFKRLRKSLHKVARRKVRYYACGEYGDENQRPHYHVILFGLMFGDKRPYSYDPEGNPVLWTSHVLNSIWGHGSCMIGAVNFKTCSYVARYCMKKVDGAKREAGHYLVYTSDGVVSERLPEFALMSRRPGIGTPWYDKYGNEVRNHDSIVIDGKEVPSIRYYDLKFEALDPEGYERVKRKRSRATSIVEHRRRLAERKPERMRVREVLLMKRMKEKARKL</sequence>
<organism evidence="2">
    <name type="scientific">Blackfly microvirus SF02</name>
    <dbReference type="NCBI Taxonomy" id="2576452"/>
    <lineage>
        <taxon>Viruses</taxon>
        <taxon>Monodnaviria</taxon>
        <taxon>Sangervirae</taxon>
        <taxon>Phixviricota</taxon>
        <taxon>Malgrandaviricetes</taxon>
        <taxon>Petitvirales</taxon>
        <taxon>Microviridae</taxon>
        <taxon>Microvirus</taxon>
    </lineage>
</organism>
<accession>A0A4P8PRQ5</accession>
<evidence type="ECO:0000313" key="2">
    <source>
        <dbReference type="EMBL" id="QCQ84575.1"/>
    </source>
</evidence>
<dbReference type="InterPro" id="IPR056906">
    <property type="entry name" value="ORF2/G2P_dom"/>
</dbReference>
<protein>
    <submittedName>
        <fullName evidence="2">Replication initiator protein</fullName>
    </submittedName>
</protein>
<proteinExistence type="predicted"/>
<dbReference type="Proteomes" id="UP000323547">
    <property type="component" value="Genome"/>
</dbReference>
<dbReference type="Pfam" id="PF23343">
    <property type="entry name" value="REP_ORF2-G2P"/>
    <property type="match status" value="1"/>
</dbReference>
<feature type="domain" description="Replication-associated protein ORF2/G2P" evidence="1">
    <location>
        <begin position="56"/>
        <end position="175"/>
    </location>
</feature>